<name>A0ABR8XZJ2_9BACL</name>
<dbReference type="InterPro" id="IPR051675">
    <property type="entry name" value="Endo/Exo/Phosphatase_dom_1"/>
</dbReference>
<dbReference type="Gene3D" id="1.10.150.310">
    <property type="entry name" value="Tex RuvX-like domain-like"/>
    <property type="match status" value="1"/>
</dbReference>
<dbReference type="InterPro" id="IPR010994">
    <property type="entry name" value="RuvA_2-like"/>
</dbReference>
<dbReference type="InterPro" id="IPR019554">
    <property type="entry name" value="Soluble_ligand-bd"/>
</dbReference>
<dbReference type="NCBIfam" id="TIGR00426">
    <property type="entry name" value="competence protein ComEA helix-hairpin-helix repeat region"/>
    <property type="match status" value="1"/>
</dbReference>
<dbReference type="Pfam" id="PF10531">
    <property type="entry name" value="SLBB"/>
    <property type="match status" value="1"/>
</dbReference>
<accession>A0ABR8XZJ2</accession>
<organism evidence="3 4">
    <name type="scientific">Solibacillus faecavium</name>
    <dbReference type="NCBI Taxonomy" id="2762221"/>
    <lineage>
        <taxon>Bacteria</taxon>
        <taxon>Bacillati</taxon>
        <taxon>Bacillota</taxon>
        <taxon>Bacilli</taxon>
        <taxon>Bacillales</taxon>
        <taxon>Caryophanaceae</taxon>
        <taxon>Solibacillus</taxon>
    </lineage>
</organism>
<dbReference type="SMART" id="SM00278">
    <property type="entry name" value="HhH1"/>
    <property type="match status" value="2"/>
</dbReference>
<evidence type="ECO:0000313" key="3">
    <source>
        <dbReference type="EMBL" id="MBD8037239.1"/>
    </source>
</evidence>
<evidence type="ECO:0000256" key="1">
    <source>
        <dbReference type="SAM" id="Phobius"/>
    </source>
</evidence>
<keyword evidence="4" id="KW-1185">Reference proteome</keyword>
<evidence type="ECO:0000313" key="4">
    <source>
        <dbReference type="Proteomes" id="UP000619101"/>
    </source>
</evidence>
<protein>
    <submittedName>
        <fullName evidence="3">Helix-hairpin-helix domain-containing protein</fullName>
    </submittedName>
</protein>
<keyword evidence="1" id="KW-1133">Transmembrane helix</keyword>
<sequence>MQPFVEKYKKQITIFGSVLAVIVVYFFFIQDSSNSATIETIDQMAMATIGSTPNIPETELEDTPQTIIVDVKGAVKYPGVYTLSEEQRIVDAIEAAGGYTDDANPILINHAQKLQDEMVVYIPNSSEDALEEMELLLQMTETNSTSSGNSSGKININKATESELTQLPGVGPSKASAIIQHRSEHGNFQKVDDLKQVTGIGDKTFEQLKDLIDVK</sequence>
<feature type="domain" description="Helix-hairpin-helix DNA-binding motif class 1" evidence="2">
    <location>
        <begin position="162"/>
        <end position="181"/>
    </location>
</feature>
<dbReference type="Proteomes" id="UP000619101">
    <property type="component" value="Unassembled WGS sequence"/>
</dbReference>
<comment type="caution">
    <text evidence="3">The sequence shown here is derived from an EMBL/GenBank/DDBJ whole genome shotgun (WGS) entry which is preliminary data.</text>
</comment>
<dbReference type="SUPFAM" id="SSF47781">
    <property type="entry name" value="RuvA domain 2-like"/>
    <property type="match status" value="1"/>
</dbReference>
<dbReference type="InterPro" id="IPR004509">
    <property type="entry name" value="Competence_ComEA_HhH"/>
</dbReference>
<dbReference type="PANTHER" id="PTHR21180">
    <property type="entry name" value="ENDONUCLEASE/EXONUCLEASE/PHOSPHATASE FAMILY DOMAIN-CONTAINING PROTEIN 1"/>
    <property type="match status" value="1"/>
</dbReference>
<dbReference type="InterPro" id="IPR003583">
    <property type="entry name" value="Hlx-hairpin-Hlx_DNA-bd_motif"/>
</dbReference>
<gene>
    <name evidence="3" type="ORF">H9635_10810</name>
</gene>
<dbReference type="Pfam" id="PF12836">
    <property type="entry name" value="HHH_3"/>
    <property type="match status" value="1"/>
</dbReference>
<feature type="transmembrane region" description="Helical" evidence="1">
    <location>
        <begin position="12"/>
        <end position="29"/>
    </location>
</feature>
<keyword evidence="1" id="KW-0472">Membrane</keyword>
<evidence type="ECO:0000259" key="2">
    <source>
        <dbReference type="SMART" id="SM00278"/>
    </source>
</evidence>
<dbReference type="PANTHER" id="PTHR21180:SF32">
    <property type="entry name" value="ENDONUCLEASE_EXONUCLEASE_PHOSPHATASE FAMILY DOMAIN-CONTAINING PROTEIN 1"/>
    <property type="match status" value="1"/>
</dbReference>
<proteinExistence type="predicted"/>
<feature type="domain" description="Helix-hairpin-helix DNA-binding motif class 1" evidence="2">
    <location>
        <begin position="192"/>
        <end position="211"/>
    </location>
</feature>
<reference evidence="3 4" key="1">
    <citation type="submission" date="2020-08" db="EMBL/GenBank/DDBJ databases">
        <title>A Genomic Blueprint of the Chicken Gut Microbiome.</title>
        <authorList>
            <person name="Gilroy R."/>
            <person name="Ravi A."/>
            <person name="Getino M."/>
            <person name="Pursley I."/>
            <person name="Horton D.L."/>
            <person name="Alikhan N.-F."/>
            <person name="Baker D."/>
            <person name="Gharbi K."/>
            <person name="Hall N."/>
            <person name="Watson M."/>
            <person name="Adriaenssens E.M."/>
            <person name="Foster-Nyarko E."/>
            <person name="Jarju S."/>
            <person name="Secka A."/>
            <person name="Antonio M."/>
            <person name="Oren A."/>
            <person name="Chaudhuri R."/>
            <person name="La Ragione R.M."/>
            <person name="Hildebrand F."/>
            <person name="Pallen M.J."/>
        </authorList>
    </citation>
    <scope>NUCLEOTIDE SEQUENCE [LARGE SCALE GENOMIC DNA]</scope>
    <source>
        <strain evidence="3 4">A46</strain>
    </source>
</reference>
<dbReference type="Gene3D" id="3.10.560.10">
    <property type="entry name" value="Outer membrane lipoprotein wza domain like"/>
    <property type="match status" value="1"/>
</dbReference>
<keyword evidence="1" id="KW-0812">Transmembrane</keyword>
<dbReference type="EMBL" id="JACSPZ010000004">
    <property type="protein sequence ID" value="MBD8037239.1"/>
    <property type="molecule type" value="Genomic_DNA"/>
</dbReference>